<feature type="repeat" description="WD" evidence="3">
    <location>
        <begin position="630"/>
        <end position="671"/>
    </location>
</feature>
<keyword evidence="2 4" id="KW-0067">ATP-binding</keyword>
<dbReference type="Pfam" id="PF00400">
    <property type="entry name" value="WD40"/>
    <property type="match status" value="3"/>
</dbReference>
<protein>
    <recommendedName>
        <fullName evidence="6">Protein kinase domain-containing protein</fullName>
    </recommendedName>
</protein>
<keyword evidence="1 4" id="KW-0547">Nucleotide-binding</keyword>
<dbReference type="InterPro" id="IPR001680">
    <property type="entry name" value="WD40_rpt"/>
</dbReference>
<dbReference type="PROSITE" id="PS00107">
    <property type="entry name" value="PROTEIN_KINASE_ATP"/>
    <property type="match status" value="1"/>
</dbReference>
<feature type="binding site" evidence="4">
    <location>
        <position position="92"/>
    </location>
    <ligand>
        <name>ATP</name>
        <dbReference type="ChEBI" id="CHEBI:30616"/>
    </ligand>
</feature>
<dbReference type="CDD" id="cd14014">
    <property type="entry name" value="STKc_PknB_like"/>
    <property type="match status" value="1"/>
</dbReference>
<dbReference type="SUPFAM" id="SSF56112">
    <property type="entry name" value="Protein kinase-like (PK-like)"/>
    <property type="match status" value="1"/>
</dbReference>
<dbReference type="InterPro" id="IPR008271">
    <property type="entry name" value="Ser/Thr_kinase_AS"/>
</dbReference>
<evidence type="ECO:0000313" key="8">
    <source>
        <dbReference type="Proteomes" id="UP000244896"/>
    </source>
</evidence>
<sequence>MNASPENICPRCHNPLPPPAGGAPPICHVCLLDAALEAIDETEDTSSPFARPATGSQGNFGHFVLEEEIGHGGMSVVYRAREYESHRVVALKMLQLFLLRTPEMLRRFEVEVRAIANLDHPNIMPMYEVGQSEGIPYFSMKLAERGSLAKNMKAYRGSPRDAAMLVLKIARAVFYAHQRGVIHRDLKPGNILLDANGEPYVSDFGIAKFMDADSDAARHTTAIGTPNYLAPELVGGATGGITVAADIYGLGAILYELLTARPPATGKTPIDVIDNLSKGPPPPPRSLNPAVPRDLDTLCMKCLAHNPADRYGSAAELADDLDNFLAGRSVTASPPSLAGQLWRLCRRQPLISSLAAGIIILLAAIAVGGVRSAFSIAAQRDRALRAEGAAQEQLYNSLLMQIRLGRQTGKAGHRFDGLDVLRQAAAIRITDELRNEAAALLALTDIRVERTLNARPSQAYAIAFAPSLEYYAVCTANREVSLRSTADNSEIARFPGTGQSIISLAEFSPDGRHTASRHYSGHIRVWDAHERRLAFELENRTPRNRPYMSSRFWFGCAFSHDGKTAAIELPEGGYTLHDMRDAGRETARLVLPHGPLALAFDPSDKRLAVSNRSTSNAEIRDIATGKILHAFQHPARVISLAWDPDGAHLAVACLDTNIYLWNTATGKCDRVLGGHRDRVHHLAYSPNGRILASTSVDKTVVLWDPERGTRLVTLSGHGDEPVLRFSNDGTRLATGDFSATVSILEIATGDDVCQTLTPPGNTNMSVITAGVDFSPDSRWLVTSTREAIHLWNLQRNRLAAILRPGPETETSALFTPDGRSMLVASRNTGLARYPFDTTAEANPLGEPSMLMTEKGFTLSDFGFSTQHAILTRRSATRRNTYGIALLWPIAPGAGEPRRIQVQTEAWDAAISPDGRTLVTTCAAQGDLPDSKRLQLWNVETGTQIAELEGGQGGLVRFTPDGKRILSSSRGKRGFRIWDFQSLKPVSNAPDIPGLFAYNLSADGRYLCVPVQRDIWLYQGVNYETPVIKLTPSGGPSQIPKMAFNHDGRLLAIHESDGVVHLWNLRNLRASLAKYNLDWSDPAQ</sequence>
<dbReference type="PANTHER" id="PTHR19879:SF9">
    <property type="entry name" value="TRANSCRIPTION INITIATION FACTOR TFIID SUBUNIT 5"/>
    <property type="match status" value="1"/>
</dbReference>
<dbReference type="Gene3D" id="3.30.200.20">
    <property type="entry name" value="Phosphorylase Kinase, domain 1"/>
    <property type="match status" value="1"/>
</dbReference>
<dbReference type="RefSeq" id="WP_108825703.1">
    <property type="nucleotide sequence ID" value="NZ_CP023004.1"/>
</dbReference>
<keyword evidence="8" id="KW-1185">Reference proteome</keyword>
<dbReference type="SMART" id="SM00220">
    <property type="entry name" value="S_TKc"/>
    <property type="match status" value="1"/>
</dbReference>
<proteinExistence type="predicted"/>
<dbReference type="OrthoDB" id="175560at2"/>
<feature type="region of interest" description="Disordered" evidence="5">
    <location>
        <begin position="269"/>
        <end position="290"/>
    </location>
</feature>
<gene>
    <name evidence="7" type="ORF">CKA38_12080</name>
</gene>
<keyword evidence="3" id="KW-0853">WD repeat</keyword>
<feature type="repeat" description="WD" evidence="3">
    <location>
        <begin position="1031"/>
        <end position="1072"/>
    </location>
</feature>
<dbReference type="AlphaFoldDB" id="A0A2U8E4P0"/>
<dbReference type="PROSITE" id="PS50011">
    <property type="entry name" value="PROTEIN_KINASE_DOM"/>
    <property type="match status" value="1"/>
</dbReference>
<evidence type="ECO:0000259" key="6">
    <source>
        <dbReference type="PROSITE" id="PS50011"/>
    </source>
</evidence>
<evidence type="ECO:0000313" key="7">
    <source>
        <dbReference type="EMBL" id="AWI09889.1"/>
    </source>
</evidence>
<dbReference type="PROSITE" id="PS00108">
    <property type="entry name" value="PROTEIN_KINASE_ST"/>
    <property type="match status" value="1"/>
</dbReference>
<dbReference type="GO" id="GO:0005524">
    <property type="term" value="F:ATP binding"/>
    <property type="evidence" value="ECO:0007669"/>
    <property type="project" value="UniProtKB-UniRule"/>
</dbReference>
<dbReference type="SUPFAM" id="SSF50998">
    <property type="entry name" value="Quinoprotein alcohol dehydrogenase-like"/>
    <property type="match status" value="2"/>
</dbReference>
<dbReference type="InterPro" id="IPR017441">
    <property type="entry name" value="Protein_kinase_ATP_BS"/>
</dbReference>
<evidence type="ECO:0000256" key="5">
    <source>
        <dbReference type="SAM" id="MobiDB-lite"/>
    </source>
</evidence>
<dbReference type="GO" id="GO:0004672">
    <property type="term" value="F:protein kinase activity"/>
    <property type="evidence" value="ECO:0007669"/>
    <property type="project" value="InterPro"/>
</dbReference>
<dbReference type="InterPro" id="IPR011047">
    <property type="entry name" value="Quinoprotein_ADH-like_sf"/>
</dbReference>
<evidence type="ECO:0000256" key="2">
    <source>
        <dbReference type="ARBA" id="ARBA00022840"/>
    </source>
</evidence>
<evidence type="ECO:0000256" key="1">
    <source>
        <dbReference type="ARBA" id="ARBA00022741"/>
    </source>
</evidence>
<dbReference type="InterPro" id="IPR000719">
    <property type="entry name" value="Prot_kinase_dom"/>
</dbReference>
<dbReference type="Gene3D" id="2.130.10.10">
    <property type="entry name" value="YVTN repeat-like/Quinoprotein amine dehydrogenase"/>
    <property type="match status" value="3"/>
</dbReference>
<dbReference type="Pfam" id="PF00069">
    <property type="entry name" value="Pkinase"/>
    <property type="match status" value="1"/>
</dbReference>
<dbReference type="SMART" id="SM00320">
    <property type="entry name" value="WD40"/>
    <property type="match status" value="9"/>
</dbReference>
<feature type="domain" description="Protein kinase" evidence="6">
    <location>
        <begin position="63"/>
        <end position="325"/>
    </location>
</feature>
<evidence type="ECO:0000256" key="4">
    <source>
        <dbReference type="PROSITE-ProRule" id="PRU10141"/>
    </source>
</evidence>
<dbReference type="PROSITE" id="PS50082">
    <property type="entry name" value="WD_REPEATS_2"/>
    <property type="match status" value="3"/>
</dbReference>
<dbReference type="InterPro" id="IPR011009">
    <property type="entry name" value="Kinase-like_dom_sf"/>
</dbReference>
<dbReference type="Proteomes" id="UP000244896">
    <property type="component" value="Chromosome"/>
</dbReference>
<accession>A0A2U8E4P0</accession>
<dbReference type="InterPro" id="IPR015943">
    <property type="entry name" value="WD40/YVTN_repeat-like_dom_sf"/>
</dbReference>
<dbReference type="CDD" id="cd00200">
    <property type="entry name" value="WD40"/>
    <property type="match status" value="1"/>
</dbReference>
<reference evidence="7 8" key="1">
    <citation type="journal article" date="2018" name="Syst. Appl. Microbiol.">
        <title>Ereboglobus luteus gen. nov. sp. nov. from cockroach guts, and new insights into the oxygen relationship of the genera Opitutus and Didymococcus (Verrucomicrobia: Opitutaceae).</title>
        <authorList>
            <person name="Tegtmeier D."/>
            <person name="Belitz A."/>
            <person name="Radek R."/>
            <person name="Heimerl T."/>
            <person name="Brune A."/>
        </authorList>
    </citation>
    <scope>NUCLEOTIDE SEQUENCE [LARGE SCALE GENOMIC DNA]</scope>
    <source>
        <strain evidence="7 8">Ho45</strain>
    </source>
</reference>
<dbReference type="Gene3D" id="1.10.510.10">
    <property type="entry name" value="Transferase(Phosphotransferase) domain 1"/>
    <property type="match status" value="1"/>
</dbReference>
<dbReference type="PROSITE" id="PS50294">
    <property type="entry name" value="WD_REPEATS_REGION"/>
    <property type="match status" value="2"/>
</dbReference>
<evidence type="ECO:0000256" key="3">
    <source>
        <dbReference type="PROSITE-ProRule" id="PRU00221"/>
    </source>
</evidence>
<dbReference type="EMBL" id="CP023004">
    <property type="protein sequence ID" value="AWI09889.1"/>
    <property type="molecule type" value="Genomic_DNA"/>
</dbReference>
<name>A0A2U8E4P0_9BACT</name>
<dbReference type="KEGG" id="elut:CKA38_12080"/>
<dbReference type="PANTHER" id="PTHR19879">
    <property type="entry name" value="TRANSCRIPTION INITIATION FACTOR TFIID"/>
    <property type="match status" value="1"/>
</dbReference>
<organism evidence="7 8">
    <name type="scientific">Ereboglobus luteus</name>
    <dbReference type="NCBI Taxonomy" id="1796921"/>
    <lineage>
        <taxon>Bacteria</taxon>
        <taxon>Pseudomonadati</taxon>
        <taxon>Verrucomicrobiota</taxon>
        <taxon>Opitutia</taxon>
        <taxon>Opitutales</taxon>
        <taxon>Opitutaceae</taxon>
        <taxon>Ereboglobus</taxon>
    </lineage>
</organism>
<feature type="repeat" description="WD" evidence="3">
    <location>
        <begin position="672"/>
        <end position="713"/>
    </location>
</feature>